<sequence length="185" mass="20342">MDEQQQMYTILKRAQQNPRLTLQTKSDDPDAPIIEKLLTLEFLRLDSAMYGGRLLKLTAQGLQAVSSADATGVPRIELSTQERPIAFHQTNYGTANTQLGDHNSMHVQVGSQDAERLLKLIGDLRSLVPDLPEEEQEEAESALKHAEKAVKTGAFEKLKNYGPVLLGLGLQSAEFAAKVKELFGG</sequence>
<proteinExistence type="predicted"/>
<evidence type="ECO:0000313" key="2">
    <source>
        <dbReference type="Proteomes" id="UP000277766"/>
    </source>
</evidence>
<gene>
    <name evidence="1" type="ORF">EJ104_12925</name>
</gene>
<evidence type="ECO:0000313" key="1">
    <source>
        <dbReference type="EMBL" id="RTR21868.1"/>
    </source>
</evidence>
<reference evidence="1 2" key="1">
    <citation type="submission" date="2018-12" db="EMBL/GenBank/DDBJ databases">
        <title>Deinococcus radiophilus ATCC 27603 genome sequencing and assembly.</title>
        <authorList>
            <person name="Maclea K.S."/>
            <person name="Maynard C.R."/>
        </authorList>
    </citation>
    <scope>NUCLEOTIDE SEQUENCE [LARGE SCALE GENOMIC DNA]</scope>
    <source>
        <strain evidence="1 2">ATCC 27603</strain>
    </source>
</reference>
<dbReference type="AlphaFoldDB" id="A0A3S0K5U7"/>
<keyword evidence="2" id="KW-1185">Reference proteome</keyword>
<name>A0A3S0K5U7_9DEIO</name>
<accession>A0A3S0K5U7</accession>
<comment type="caution">
    <text evidence="1">The sequence shown here is derived from an EMBL/GenBank/DDBJ whole genome shotgun (WGS) entry which is preliminary data.</text>
</comment>
<protein>
    <submittedName>
        <fullName evidence="1">Uncharacterized protein</fullName>
    </submittedName>
</protein>
<dbReference type="EMBL" id="RXPE01000047">
    <property type="protein sequence ID" value="RTR21868.1"/>
    <property type="molecule type" value="Genomic_DNA"/>
</dbReference>
<dbReference type="RefSeq" id="WP_126353444.1">
    <property type="nucleotide sequence ID" value="NZ_CP086384.1"/>
</dbReference>
<organism evidence="1 2">
    <name type="scientific">Deinococcus radiophilus</name>
    <dbReference type="NCBI Taxonomy" id="32062"/>
    <lineage>
        <taxon>Bacteria</taxon>
        <taxon>Thermotogati</taxon>
        <taxon>Deinococcota</taxon>
        <taxon>Deinococci</taxon>
        <taxon>Deinococcales</taxon>
        <taxon>Deinococcaceae</taxon>
        <taxon>Deinococcus</taxon>
    </lineage>
</organism>
<dbReference type="Proteomes" id="UP000277766">
    <property type="component" value="Unassembled WGS sequence"/>
</dbReference>